<proteinExistence type="predicted"/>
<dbReference type="HOGENOM" id="CLU_123174_0_0_6"/>
<dbReference type="PATRIC" id="fig|1217651.3.peg.1532"/>
<feature type="signal peptide" evidence="1">
    <location>
        <begin position="1"/>
        <end position="24"/>
    </location>
</feature>
<organism evidence="2 3">
    <name type="scientific">Acinetobacter bereziniae NIPH 3</name>
    <dbReference type="NCBI Taxonomy" id="1217651"/>
    <lineage>
        <taxon>Bacteria</taxon>
        <taxon>Pseudomonadati</taxon>
        <taxon>Pseudomonadota</taxon>
        <taxon>Gammaproteobacteria</taxon>
        <taxon>Moraxellales</taxon>
        <taxon>Moraxellaceae</taxon>
        <taxon>Acinetobacter</taxon>
    </lineage>
</organism>
<protein>
    <submittedName>
        <fullName evidence="2">Uncharacterized protein</fullName>
    </submittedName>
</protein>
<evidence type="ECO:0000313" key="3">
    <source>
        <dbReference type="Proteomes" id="UP000013270"/>
    </source>
</evidence>
<feature type="chain" id="PRO_5004137196" evidence="1">
    <location>
        <begin position="25"/>
        <end position="136"/>
    </location>
</feature>
<reference evidence="2 3" key="1">
    <citation type="submission" date="2013-02" db="EMBL/GenBank/DDBJ databases">
        <title>The Genome Sequence of Acinetobacter bereziniae NIPH 3.</title>
        <authorList>
            <consortium name="The Broad Institute Genome Sequencing Platform"/>
            <consortium name="The Broad Institute Genome Sequencing Center for Infectious Disease"/>
            <person name="Cerqueira G."/>
            <person name="Feldgarden M."/>
            <person name="Courvalin P."/>
            <person name="Perichon B."/>
            <person name="Grillot-Courvalin C."/>
            <person name="Clermont D."/>
            <person name="Rocha E."/>
            <person name="Yoon E.-J."/>
            <person name="Nemec A."/>
            <person name="Walker B."/>
            <person name="Young S.K."/>
            <person name="Zeng Q."/>
            <person name="Gargeya S."/>
            <person name="Fitzgerald M."/>
            <person name="Haas B."/>
            <person name="Abouelleil A."/>
            <person name="Alvarado L."/>
            <person name="Arachchi H.M."/>
            <person name="Berlin A.M."/>
            <person name="Chapman S.B."/>
            <person name="Dewar J."/>
            <person name="Goldberg J."/>
            <person name="Griggs A."/>
            <person name="Gujja S."/>
            <person name="Hansen M."/>
            <person name="Howarth C."/>
            <person name="Imamovic A."/>
            <person name="Larimer J."/>
            <person name="McCowan C."/>
            <person name="Murphy C."/>
            <person name="Neiman D."/>
            <person name="Pearson M."/>
            <person name="Priest M."/>
            <person name="Roberts A."/>
            <person name="Saif S."/>
            <person name="Shea T."/>
            <person name="Sisk P."/>
            <person name="Sykes S."/>
            <person name="Wortman J."/>
            <person name="Nusbaum C."/>
            <person name="Birren B."/>
        </authorList>
    </citation>
    <scope>NUCLEOTIDE SEQUENCE [LARGE SCALE GENOMIC DNA]</scope>
    <source>
        <strain evidence="2 3">NIPH 3</strain>
    </source>
</reference>
<dbReference type="Proteomes" id="UP000013270">
    <property type="component" value="Unassembled WGS sequence"/>
</dbReference>
<dbReference type="RefSeq" id="WP_004829850.1">
    <property type="nucleotide sequence ID" value="NZ_KB849467.1"/>
</dbReference>
<evidence type="ECO:0000256" key="1">
    <source>
        <dbReference type="SAM" id="SignalP"/>
    </source>
</evidence>
<sequence>MKIISSIIFLLLLWGAGNFTRSSAQTVWQDKTHVLAKPPEKQHEELDTILDVKWMTADFTQEIDDAFPCEPVGILVQTQNIEIGQEIDVVIELKNRRDHQAVEYTVYGKVEPDHHVRIVFDQHIDLNSCENAEFEQ</sequence>
<name>N8YMM6_ACIBZ</name>
<dbReference type="EMBL" id="APPK01000026">
    <property type="protein sequence ID" value="ENV22559.1"/>
    <property type="molecule type" value="Genomic_DNA"/>
</dbReference>
<comment type="caution">
    <text evidence="2">The sequence shown here is derived from an EMBL/GenBank/DDBJ whole genome shotgun (WGS) entry which is preliminary data.</text>
</comment>
<accession>N8YMM6</accession>
<evidence type="ECO:0000313" key="2">
    <source>
        <dbReference type="EMBL" id="ENV22559.1"/>
    </source>
</evidence>
<gene>
    <name evidence="2" type="ORF">F963_01553</name>
</gene>
<keyword evidence="1" id="KW-0732">Signal</keyword>
<dbReference type="AlphaFoldDB" id="N8YMM6"/>